<dbReference type="Proteomes" id="UP000076420">
    <property type="component" value="Unassembled WGS sequence"/>
</dbReference>
<protein>
    <submittedName>
        <fullName evidence="2">Uncharacterized protein</fullName>
    </submittedName>
</protein>
<dbReference type="EnsemblMetazoa" id="BGLB023359-RA">
    <property type="protein sequence ID" value="BGLB023359-PA"/>
    <property type="gene ID" value="BGLB023359"/>
</dbReference>
<proteinExistence type="predicted"/>
<evidence type="ECO:0000313" key="2">
    <source>
        <dbReference type="EnsemblMetazoa" id="BGLB023359-PA"/>
    </source>
</evidence>
<keyword evidence="1" id="KW-0812">Transmembrane</keyword>
<dbReference type="EnsemblMetazoa" id="BGLB023359-RB">
    <property type="protein sequence ID" value="BGLB023359-PB"/>
    <property type="gene ID" value="BGLB023359"/>
</dbReference>
<keyword evidence="1" id="KW-0472">Membrane</keyword>
<dbReference type="VEuPathDB" id="VectorBase:BGLB023359"/>
<dbReference type="KEGG" id="bgt:106053920"/>
<dbReference type="VEuPathDB" id="VectorBase:BGLAX_041809"/>
<accession>A0A2C9KTR6</accession>
<evidence type="ECO:0000256" key="1">
    <source>
        <dbReference type="SAM" id="Phobius"/>
    </source>
</evidence>
<feature type="transmembrane region" description="Helical" evidence="1">
    <location>
        <begin position="12"/>
        <end position="29"/>
    </location>
</feature>
<evidence type="ECO:0000313" key="3">
    <source>
        <dbReference type="Proteomes" id="UP000076420"/>
    </source>
</evidence>
<feature type="transmembrane region" description="Helical" evidence="1">
    <location>
        <begin position="157"/>
        <end position="175"/>
    </location>
</feature>
<keyword evidence="1" id="KW-1133">Transmembrane helix</keyword>
<name>A0A2C9KTR6_BIOGL</name>
<reference evidence="2" key="1">
    <citation type="submission" date="2020-05" db="UniProtKB">
        <authorList>
            <consortium name="EnsemblMetazoa"/>
        </authorList>
    </citation>
    <scope>IDENTIFICATION</scope>
    <source>
        <strain evidence="2">BB02</strain>
    </source>
</reference>
<gene>
    <name evidence="2" type="primary">106053920</name>
</gene>
<organism evidence="2 3">
    <name type="scientific">Biomphalaria glabrata</name>
    <name type="common">Bloodfluke planorb</name>
    <name type="synonym">Freshwater snail</name>
    <dbReference type="NCBI Taxonomy" id="6526"/>
    <lineage>
        <taxon>Eukaryota</taxon>
        <taxon>Metazoa</taxon>
        <taxon>Spiralia</taxon>
        <taxon>Lophotrochozoa</taxon>
        <taxon>Mollusca</taxon>
        <taxon>Gastropoda</taxon>
        <taxon>Heterobranchia</taxon>
        <taxon>Euthyneura</taxon>
        <taxon>Panpulmonata</taxon>
        <taxon>Hygrophila</taxon>
        <taxon>Lymnaeoidea</taxon>
        <taxon>Planorbidae</taxon>
        <taxon>Biomphalaria</taxon>
    </lineage>
</organism>
<dbReference type="AlphaFoldDB" id="A0A2C9KTR6"/>
<sequence>MNCYTESLDTMLYLIVIVTVLFIVIALRHSRVLRNIDFLYPTKDGNCFQSSLHECFPDKPKYLLIKSGLYLMPAAEINIEGCSCRNVVNDQLIVRDLHNHIDFCDGIWICDCKGSSLPGGVSHSSVYIKNFKSFFLRCNKSILYCQHLYLEFQRSSIILVALVSLVMVKLHIIMFSDFVDTCCGVVDSISDQNLVTLKGLTFILKYINIDLDFILLCRHKSCVQSASLEDLIRILSFRWTKPFDKWLNSFISTDYFIYPVTSLPSRLNTFAPLLKKCNQSAKKHFSLAWQVLVLGLFRKIQTWFVKAVIRNGG</sequence>